<accession>A0A498HC60</accession>
<keyword evidence="4" id="KW-0819">tRNA processing</keyword>
<keyword evidence="4" id="KW-0489">Methyltransferase</keyword>
<evidence type="ECO:0000256" key="1">
    <source>
        <dbReference type="ARBA" id="ARBA00022723"/>
    </source>
</evidence>
<evidence type="ECO:0000256" key="3">
    <source>
        <dbReference type="ARBA" id="ARBA00022833"/>
    </source>
</evidence>
<keyword evidence="7" id="KW-1185">Reference proteome</keyword>
<dbReference type="InterPro" id="IPR039044">
    <property type="entry name" value="Trm13"/>
</dbReference>
<name>A0A498HC60_MALDO</name>
<dbReference type="GO" id="GO:0008270">
    <property type="term" value="F:zinc ion binding"/>
    <property type="evidence" value="ECO:0007669"/>
    <property type="project" value="UniProtKB-KW"/>
</dbReference>
<dbReference type="Pfam" id="PF05253">
    <property type="entry name" value="zf-U11-48K"/>
    <property type="match status" value="1"/>
</dbReference>
<proteinExistence type="inferred from homology"/>
<keyword evidence="3 4" id="KW-0862">Zinc</keyword>
<comment type="catalytic activity">
    <reaction evidence="4">
        <text>adenosine(4) in tRNA(His) + S-adenosyl-L-methionine = 2'-O-methyladenosine(4) in tRNA(His) + S-adenosyl-L-homocysteine + H(+)</text>
        <dbReference type="Rhea" id="RHEA:43196"/>
        <dbReference type="Rhea" id="RHEA-COMP:10401"/>
        <dbReference type="Rhea" id="RHEA-COMP:10402"/>
        <dbReference type="ChEBI" id="CHEBI:15378"/>
        <dbReference type="ChEBI" id="CHEBI:57856"/>
        <dbReference type="ChEBI" id="CHEBI:59789"/>
        <dbReference type="ChEBI" id="CHEBI:74411"/>
        <dbReference type="ChEBI" id="CHEBI:74477"/>
        <dbReference type="EC" id="2.1.1.225"/>
    </reaction>
</comment>
<comment type="function">
    <text evidence="4">tRNA methylase which 2'-O-methylates cytidine(4) in tRNA(Pro) and tRNA(Gly)(GCC), and adenosine(4) in tRNA(His).</text>
</comment>
<protein>
    <recommendedName>
        <fullName evidence="4">tRNA:m(4)X modification enzyme TRM13</fullName>
        <ecNumber evidence="4">2.1.1.225</ecNumber>
    </recommendedName>
</protein>
<dbReference type="Proteomes" id="UP000290289">
    <property type="component" value="Chromosome 17"/>
</dbReference>
<evidence type="ECO:0000313" key="7">
    <source>
        <dbReference type="Proteomes" id="UP000290289"/>
    </source>
</evidence>
<organism evidence="6 7">
    <name type="scientific">Malus domestica</name>
    <name type="common">Apple</name>
    <name type="synonym">Pyrus malus</name>
    <dbReference type="NCBI Taxonomy" id="3750"/>
    <lineage>
        <taxon>Eukaryota</taxon>
        <taxon>Viridiplantae</taxon>
        <taxon>Streptophyta</taxon>
        <taxon>Embryophyta</taxon>
        <taxon>Tracheophyta</taxon>
        <taxon>Spermatophyta</taxon>
        <taxon>Magnoliopsida</taxon>
        <taxon>eudicotyledons</taxon>
        <taxon>Gunneridae</taxon>
        <taxon>Pentapetalae</taxon>
        <taxon>rosids</taxon>
        <taxon>fabids</taxon>
        <taxon>Rosales</taxon>
        <taxon>Rosaceae</taxon>
        <taxon>Amygdaloideae</taxon>
        <taxon>Maleae</taxon>
        <taxon>Malus</taxon>
    </lineage>
</organism>
<dbReference type="GO" id="GO:0030488">
    <property type="term" value="P:tRNA methylation"/>
    <property type="evidence" value="ECO:0007669"/>
    <property type="project" value="InterPro"/>
</dbReference>
<evidence type="ECO:0000256" key="2">
    <source>
        <dbReference type="ARBA" id="ARBA00022771"/>
    </source>
</evidence>
<evidence type="ECO:0000313" key="6">
    <source>
        <dbReference type="EMBL" id="RXH68360.1"/>
    </source>
</evidence>
<feature type="domain" description="CHHC U11-48K-type" evidence="5">
    <location>
        <begin position="9"/>
        <end position="32"/>
    </location>
</feature>
<dbReference type="PANTHER" id="PTHR12998">
    <property type="entry name" value="TRNA:M(4)X MODIFICATION ENZYME TRM13 HOMOLOG"/>
    <property type="match status" value="1"/>
</dbReference>
<dbReference type="STRING" id="3750.A0A498HC60"/>
<dbReference type="PANTHER" id="PTHR12998:SF0">
    <property type="entry name" value="TRNA:M(4)X MODIFICATION ENZYME TRM13 HOMOLOG"/>
    <property type="match status" value="1"/>
</dbReference>
<dbReference type="EMBL" id="RDQH01000343">
    <property type="protein sequence ID" value="RXH68360.1"/>
    <property type="molecule type" value="Genomic_DNA"/>
</dbReference>
<comment type="caution">
    <text evidence="6">The sequence shown here is derived from an EMBL/GenBank/DDBJ whole genome shotgun (WGS) entry which is preliminary data.</text>
</comment>
<keyword evidence="2 4" id="KW-0863">Zinc-finger</keyword>
<keyword evidence="4" id="KW-0949">S-adenosyl-L-methionine</keyword>
<evidence type="ECO:0000259" key="5">
    <source>
        <dbReference type="Pfam" id="PF05253"/>
    </source>
</evidence>
<comment type="similarity">
    <text evidence="4">Belongs to the methyltransferase TRM13 family.</text>
</comment>
<gene>
    <name evidence="6" type="ORF">DVH24_030693</name>
</gene>
<keyword evidence="1 4" id="KW-0479">Metal-binding</keyword>
<reference evidence="6 7" key="1">
    <citation type="submission" date="2018-10" db="EMBL/GenBank/DDBJ databases">
        <title>A high-quality apple genome assembly.</title>
        <authorList>
            <person name="Hu J."/>
        </authorList>
    </citation>
    <scope>NUCLEOTIDE SEQUENCE [LARGE SCALE GENOMIC DNA]</scope>
    <source>
        <strain evidence="7">cv. HFTH1</strain>
        <tissue evidence="6">Young leaf</tissue>
    </source>
</reference>
<comment type="catalytic activity">
    <reaction evidence="4">
        <text>cytidine(4) in tRNA(Pro) + S-adenosyl-L-methionine = 2'-O-methylcytidine(4) in tRNA(Pro) + S-adenosyl-L-homocysteine + H(+)</text>
        <dbReference type="Rhea" id="RHEA:32767"/>
        <dbReference type="Rhea" id="RHEA-COMP:10397"/>
        <dbReference type="Rhea" id="RHEA-COMP:10398"/>
        <dbReference type="ChEBI" id="CHEBI:15378"/>
        <dbReference type="ChEBI" id="CHEBI:57856"/>
        <dbReference type="ChEBI" id="CHEBI:59789"/>
        <dbReference type="ChEBI" id="CHEBI:74495"/>
        <dbReference type="ChEBI" id="CHEBI:82748"/>
        <dbReference type="EC" id="2.1.1.225"/>
    </reaction>
</comment>
<evidence type="ECO:0000256" key="4">
    <source>
        <dbReference type="RuleBase" id="RU367103"/>
    </source>
</evidence>
<sequence>MERPDGEGVPCPIDPSHCVLGENLEAHVRRCPLPKQVESLTHQPFYQKGINAGEEDDHDEIESLGVEGTGDLALSNGPVLGAVDNIVSEMKRNADIGESYKVTEACGMWIKREVDRKLPFQEKHVMQQVSILGNSEDFGGIEEFGRRREG</sequence>
<comment type="catalytic activity">
    <reaction evidence="4">
        <text>cytidine(4) in tRNA(Gly)(GCC) + S-adenosyl-L-methionine = 2'-O-methylcytidine(4) in tRNA(Gly)(GCC) + S-adenosyl-L-homocysteine + H(+)</text>
        <dbReference type="Rhea" id="RHEA:43192"/>
        <dbReference type="Rhea" id="RHEA-COMP:10399"/>
        <dbReference type="Rhea" id="RHEA-COMP:10400"/>
        <dbReference type="ChEBI" id="CHEBI:15378"/>
        <dbReference type="ChEBI" id="CHEBI:57856"/>
        <dbReference type="ChEBI" id="CHEBI:59789"/>
        <dbReference type="ChEBI" id="CHEBI:74495"/>
        <dbReference type="ChEBI" id="CHEBI:82748"/>
        <dbReference type="EC" id="2.1.1.225"/>
    </reaction>
</comment>
<dbReference type="InterPro" id="IPR022776">
    <property type="entry name" value="TRM13/UPF0224_CHHC_Znf_dom"/>
</dbReference>
<dbReference type="EC" id="2.1.1.225" evidence="4"/>
<dbReference type="GO" id="GO:0106050">
    <property type="term" value="F:tRNA 2'-O-methyltransferase activity"/>
    <property type="evidence" value="ECO:0007669"/>
    <property type="project" value="UniProtKB-UniRule"/>
</dbReference>
<keyword evidence="4" id="KW-0808">Transferase</keyword>
<dbReference type="AlphaFoldDB" id="A0A498HC60"/>